<accession>A0A4R8QA15</accession>
<evidence type="ECO:0000313" key="2">
    <source>
        <dbReference type="EMBL" id="TDZ32035.1"/>
    </source>
</evidence>
<evidence type="ECO:0008006" key="4">
    <source>
        <dbReference type="Google" id="ProtNLM"/>
    </source>
</evidence>
<keyword evidence="3" id="KW-1185">Reference proteome</keyword>
<sequence length="91" mass="9714">MRVASNILGLAAGLAAAQDLNLYCNAGWDFNSAYGGSCDSVSSRGYKNVFCCKLGTHPEGVFETLRGCVYPPKDGRAYIENCRDGGTVYCC</sequence>
<comment type="caution">
    <text evidence="2">The sequence shown here is derived from an EMBL/GenBank/DDBJ whole genome shotgun (WGS) entry which is preliminary data.</text>
</comment>
<reference evidence="2 3" key="1">
    <citation type="submission" date="2018-11" db="EMBL/GenBank/DDBJ databases">
        <title>Genome sequence and assembly of Colletotrichum spinosum.</title>
        <authorList>
            <person name="Gan P."/>
            <person name="Shirasu K."/>
        </authorList>
    </citation>
    <scope>NUCLEOTIDE SEQUENCE [LARGE SCALE GENOMIC DNA]</scope>
    <source>
        <strain evidence="2 3">CBS 515.97</strain>
    </source>
</reference>
<proteinExistence type="predicted"/>
<dbReference type="AlphaFoldDB" id="A0A4R8QA15"/>
<keyword evidence="1" id="KW-0732">Signal</keyword>
<organism evidence="2 3">
    <name type="scientific">Colletotrichum spinosum</name>
    <dbReference type="NCBI Taxonomy" id="1347390"/>
    <lineage>
        <taxon>Eukaryota</taxon>
        <taxon>Fungi</taxon>
        <taxon>Dikarya</taxon>
        <taxon>Ascomycota</taxon>
        <taxon>Pezizomycotina</taxon>
        <taxon>Sordariomycetes</taxon>
        <taxon>Hypocreomycetidae</taxon>
        <taxon>Glomerellales</taxon>
        <taxon>Glomerellaceae</taxon>
        <taxon>Colletotrichum</taxon>
        <taxon>Colletotrichum orbiculare species complex</taxon>
    </lineage>
</organism>
<protein>
    <recommendedName>
        <fullName evidence="4">Cyanovirin-N domain-containing protein</fullName>
    </recommendedName>
</protein>
<feature type="chain" id="PRO_5020893034" description="Cyanovirin-N domain-containing protein" evidence="1">
    <location>
        <begin position="18"/>
        <end position="91"/>
    </location>
</feature>
<feature type="signal peptide" evidence="1">
    <location>
        <begin position="1"/>
        <end position="17"/>
    </location>
</feature>
<gene>
    <name evidence="2" type="ORF">C8035_v000821</name>
</gene>
<dbReference type="Proteomes" id="UP000295083">
    <property type="component" value="Unassembled WGS sequence"/>
</dbReference>
<dbReference type="EMBL" id="QAPG01000088">
    <property type="protein sequence ID" value="TDZ32035.1"/>
    <property type="molecule type" value="Genomic_DNA"/>
</dbReference>
<name>A0A4R8QA15_9PEZI</name>
<evidence type="ECO:0000313" key="3">
    <source>
        <dbReference type="Proteomes" id="UP000295083"/>
    </source>
</evidence>
<evidence type="ECO:0000256" key="1">
    <source>
        <dbReference type="SAM" id="SignalP"/>
    </source>
</evidence>